<evidence type="ECO:0000313" key="1">
    <source>
        <dbReference type="EMBL" id="PKI58127.1"/>
    </source>
</evidence>
<sequence length="154" mass="17271">MRGLVDAALAGVILQVVRGCRFEVALMSETIRSLDRVTRTHDRRMRGSPILLQICLQSHARRSGLVRSVIYFSGPESILSRLLPLVRVEERKISKWINFFSRNVTPRLQVVCRVDVTWTHYAHPILISSGHACAKPVRRGLGVSTFPGTSDGHT</sequence>
<accession>A0A2I0JP95</accession>
<gene>
    <name evidence="1" type="ORF">CRG98_021476</name>
</gene>
<dbReference type="AlphaFoldDB" id="A0A2I0JP95"/>
<evidence type="ECO:0000313" key="2">
    <source>
        <dbReference type="Proteomes" id="UP000233551"/>
    </source>
</evidence>
<protein>
    <submittedName>
        <fullName evidence="1">Uncharacterized protein</fullName>
    </submittedName>
</protein>
<keyword evidence="2" id="KW-1185">Reference proteome</keyword>
<dbReference type="EMBL" id="PGOL01001440">
    <property type="protein sequence ID" value="PKI58127.1"/>
    <property type="molecule type" value="Genomic_DNA"/>
</dbReference>
<dbReference type="Proteomes" id="UP000233551">
    <property type="component" value="Unassembled WGS sequence"/>
</dbReference>
<proteinExistence type="predicted"/>
<name>A0A2I0JP95_PUNGR</name>
<organism evidence="1 2">
    <name type="scientific">Punica granatum</name>
    <name type="common">Pomegranate</name>
    <dbReference type="NCBI Taxonomy" id="22663"/>
    <lineage>
        <taxon>Eukaryota</taxon>
        <taxon>Viridiplantae</taxon>
        <taxon>Streptophyta</taxon>
        <taxon>Embryophyta</taxon>
        <taxon>Tracheophyta</taxon>
        <taxon>Spermatophyta</taxon>
        <taxon>Magnoliopsida</taxon>
        <taxon>eudicotyledons</taxon>
        <taxon>Gunneridae</taxon>
        <taxon>Pentapetalae</taxon>
        <taxon>rosids</taxon>
        <taxon>malvids</taxon>
        <taxon>Myrtales</taxon>
        <taxon>Lythraceae</taxon>
        <taxon>Punica</taxon>
    </lineage>
</organism>
<comment type="caution">
    <text evidence="1">The sequence shown here is derived from an EMBL/GenBank/DDBJ whole genome shotgun (WGS) entry which is preliminary data.</text>
</comment>
<reference evidence="1 2" key="1">
    <citation type="submission" date="2017-11" db="EMBL/GenBank/DDBJ databases">
        <title>De-novo sequencing of pomegranate (Punica granatum L.) genome.</title>
        <authorList>
            <person name="Akparov Z."/>
            <person name="Amiraslanov A."/>
            <person name="Hajiyeva S."/>
            <person name="Abbasov M."/>
            <person name="Kaur K."/>
            <person name="Hamwieh A."/>
            <person name="Solovyev V."/>
            <person name="Salamov A."/>
            <person name="Braich B."/>
            <person name="Kosarev P."/>
            <person name="Mahmoud A."/>
            <person name="Hajiyev E."/>
            <person name="Babayeva S."/>
            <person name="Izzatullayeva V."/>
            <person name="Mammadov A."/>
            <person name="Mammadov A."/>
            <person name="Sharifova S."/>
            <person name="Ojaghi J."/>
            <person name="Eynullazada K."/>
            <person name="Bayramov B."/>
            <person name="Abdulazimova A."/>
            <person name="Shahmuradov I."/>
        </authorList>
    </citation>
    <scope>NUCLEOTIDE SEQUENCE [LARGE SCALE GENOMIC DNA]</scope>
    <source>
        <strain evidence="2">cv. AG2017</strain>
        <tissue evidence="1">Leaf</tissue>
    </source>
</reference>